<comment type="caution">
    <text evidence="3">The sequence shown here is derived from an EMBL/GenBank/DDBJ whole genome shotgun (WGS) entry which is preliminary data.</text>
</comment>
<dbReference type="PROSITE" id="PS50005">
    <property type="entry name" value="TPR"/>
    <property type="match status" value="2"/>
</dbReference>
<dbReference type="GO" id="GO:0008168">
    <property type="term" value="F:methyltransferase activity"/>
    <property type="evidence" value="ECO:0007669"/>
    <property type="project" value="UniProtKB-KW"/>
</dbReference>
<name>A0A7C0YAT6_DESA2</name>
<evidence type="ECO:0000256" key="1">
    <source>
        <dbReference type="PROSITE-ProRule" id="PRU00339"/>
    </source>
</evidence>
<dbReference type="EMBL" id="DRBS01000368">
    <property type="protein sequence ID" value="HDD45171.1"/>
    <property type="molecule type" value="Genomic_DNA"/>
</dbReference>
<feature type="repeat" description="TPR" evidence="1">
    <location>
        <begin position="515"/>
        <end position="548"/>
    </location>
</feature>
<dbReference type="CDD" id="cd02440">
    <property type="entry name" value="AdoMet_MTases"/>
    <property type="match status" value="1"/>
</dbReference>
<protein>
    <submittedName>
        <fullName evidence="3">Methyltransferase</fullName>
    </submittedName>
</protein>
<dbReference type="Pfam" id="PF08242">
    <property type="entry name" value="Methyltransf_12"/>
    <property type="match status" value="1"/>
</dbReference>
<keyword evidence="3" id="KW-0808">Transferase</keyword>
<dbReference type="SUPFAM" id="SSF53335">
    <property type="entry name" value="S-adenosyl-L-methionine-dependent methyltransferases"/>
    <property type="match status" value="1"/>
</dbReference>
<evidence type="ECO:0000259" key="2">
    <source>
        <dbReference type="Pfam" id="PF08242"/>
    </source>
</evidence>
<dbReference type="AlphaFoldDB" id="A0A7C0YAT6"/>
<dbReference type="SMART" id="SM00028">
    <property type="entry name" value="TPR"/>
    <property type="match status" value="2"/>
</dbReference>
<accession>A0A7C0YAT6</accession>
<proteinExistence type="predicted"/>
<dbReference type="CDD" id="cd00761">
    <property type="entry name" value="Glyco_tranf_GTA_type"/>
    <property type="match status" value="1"/>
</dbReference>
<dbReference type="PROSITE" id="PS50293">
    <property type="entry name" value="TPR_REGION"/>
    <property type="match status" value="1"/>
</dbReference>
<dbReference type="SUPFAM" id="SSF48452">
    <property type="entry name" value="TPR-like"/>
    <property type="match status" value="1"/>
</dbReference>
<sequence length="598" mass="69611">MKINSKEYWDKKGGSQQTQRFAQIVIKNIHFLPTRPLTILDVGCASGEMLNMLSFYFPFSKVYGCDFSQAAIHKAKEKYPNLKENFFVADIFSLSKIRKKFDLVICLNVLGHLENPEKALNEIIKVSKRYVIILVPAEQKPFGEHIFSFNESFFTTRNFSVHKDFTTHFNIDGIQFVCILDKKAQNLILTETPKILIGSPIRQEPEILKEFLSSLSALDTSGLSCDYLFIDNNENKLSKNLLRDFAKQHPTLIWEQPPLGNYTKHDFHEWDNLVIQRVAEFKNKIINYAIKEKYDFLFLTDSDLILHPFTLKHLLSKKKDIISTIFWTKWEKQICPLPQVWFSGQYDIFKKIKGEKIDRNSKIARTNYGLTVLTTPGTYEVGGLGACTLISRQALKKGINFEEIYNLPYIGEDRHFCIRAVAMGFQLFVDTSYPAFHIYRKNDLSKVETYKQYCKESIQNGTVLDSIKIIKMLEEEMNTNPKFYYEEGERLYKEGKIEEATIAFKKALELDPFLDLAHNNLAFIYWQKQDVEKALHHIIKAMEISPDNRDIIWNCGQIMLGLGYAKDAYEVYKSYLKRHPGEKEIRQVVEELEKGQIF</sequence>
<gene>
    <name evidence="3" type="ORF">ENG63_09990</name>
</gene>
<dbReference type="InterPro" id="IPR011990">
    <property type="entry name" value="TPR-like_helical_dom_sf"/>
</dbReference>
<dbReference type="Gene3D" id="3.40.50.150">
    <property type="entry name" value="Vaccinia Virus protein VP39"/>
    <property type="match status" value="1"/>
</dbReference>
<dbReference type="InterPro" id="IPR029044">
    <property type="entry name" value="Nucleotide-diphossugar_trans"/>
</dbReference>
<dbReference type="Gene3D" id="1.25.40.10">
    <property type="entry name" value="Tetratricopeptide repeat domain"/>
    <property type="match status" value="1"/>
</dbReference>
<dbReference type="Gene3D" id="3.90.550.10">
    <property type="entry name" value="Spore Coat Polysaccharide Biosynthesis Protein SpsA, Chain A"/>
    <property type="match status" value="1"/>
</dbReference>
<feature type="repeat" description="TPR" evidence="1">
    <location>
        <begin position="481"/>
        <end position="514"/>
    </location>
</feature>
<dbReference type="InterPro" id="IPR013217">
    <property type="entry name" value="Methyltransf_12"/>
</dbReference>
<dbReference type="SUPFAM" id="SSF53448">
    <property type="entry name" value="Nucleotide-diphospho-sugar transferases"/>
    <property type="match status" value="1"/>
</dbReference>
<dbReference type="PANTHER" id="PTHR43861">
    <property type="entry name" value="TRANS-ACONITATE 2-METHYLTRANSFERASE-RELATED"/>
    <property type="match status" value="1"/>
</dbReference>
<feature type="domain" description="Methyltransferase type 12" evidence="2">
    <location>
        <begin position="40"/>
        <end position="126"/>
    </location>
</feature>
<organism evidence="3">
    <name type="scientific">Desulfofervidus auxilii</name>
    <dbReference type="NCBI Taxonomy" id="1621989"/>
    <lineage>
        <taxon>Bacteria</taxon>
        <taxon>Pseudomonadati</taxon>
        <taxon>Thermodesulfobacteriota</taxon>
        <taxon>Candidatus Desulfofervidia</taxon>
        <taxon>Candidatus Desulfofervidales</taxon>
        <taxon>Candidatus Desulfofervidaceae</taxon>
        <taxon>Candidatus Desulfofervidus</taxon>
    </lineage>
</organism>
<dbReference type="InterPro" id="IPR029063">
    <property type="entry name" value="SAM-dependent_MTases_sf"/>
</dbReference>
<reference evidence="3" key="1">
    <citation type="journal article" date="2020" name="mSystems">
        <title>Genome- and Community-Level Interaction Insights into Carbon Utilization and Element Cycling Functions of Hydrothermarchaeota in Hydrothermal Sediment.</title>
        <authorList>
            <person name="Zhou Z."/>
            <person name="Liu Y."/>
            <person name="Xu W."/>
            <person name="Pan J."/>
            <person name="Luo Z.H."/>
            <person name="Li M."/>
        </authorList>
    </citation>
    <scope>NUCLEOTIDE SEQUENCE [LARGE SCALE GENOMIC DNA]</scope>
    <source>
        <strain evidence="3">HyVt-233</strain>
    </source>
</reference>
<keyword evidence="1" id="KW-0802">TPR repeat</keyword>
<dbReference type="InterPro" id="IPR019734">
    <property type="entry name" value="TPR_rpt"/>
</dbReference>
<dbReference type="Pfam" id="PF13414">
    <property type="entry name" value="TPR_11"/>
    <property type="match status" value="1"/>
</dbReference>
<dbReference type="PANTHER" id="PTHR43861:SF6">
    <property type="entry name" value="METHYLTRANSFERASE TYPE 11"/>
    <property type="match status" value="1"/>
</dbReference>
<keyword evidence="3" id="KW-0489">Methyltransferase</keyword>
<evidence type="ECO:0000313" key="3">
    <source>
        <dbReference type="EMBL" id="HDD45171.1"/>
    </source>
</evidence>
<dbReference type="GO" id="GO:0032259">
    <property type="term" value="P:methylation"/>
    <property type="evidence" value="ECO:0007669"/>
    <property type="project" value="UniProtKB-KW"/>
</dbReference>
<dbReference type="Proteomes" id="UP000886289">
    <property type="component" value="Unassembled WGS sequence"/>
</dbReference>